<reference evidence="2 3" key="1">
    <citation type="journal article" date="2014" name="Environ. Microbiol.">
        <title>The nitrate-ammonifying and nosZ-carrying bacterium Bacillus vireti is a potent source and sink for nitric and nitrous oxide under high nitrate conditions.</title>
        <authorList>
            <person name="Mania D."/>
            <person name="Heylen K."/>
            <person name="van Spanning R.J."/>
            <person name="Frostegard A."/>
        </authorList>
    </citation>
    <scope>NUCLEOTIDE SEQUENCE [LARGE SCALE GENOMIC DNA]</scope>
    <source>
        <strain evidence="2 3">LMG 21834</strain>
    </source>
</reference>
<gene>
    <name evidence="2" type="ORF">BAVI_07314</name>
</gene>
<organism evidence="2 3">
    <name type="scientific">Neobacillus vireti LMG 21834</name>
    <dbReference type="NCBI Taxonomy" id="1131730"/>
    <lineage>
        <taxon>Bacteria</taxon>
        <taxon>Bacillati</taxon>
        <taxon>Bacillota</taxon>
        <taxon>Bacilli</taxon>
        <taxon>Bacillales</taxon>
        <taxon>Bacillaceae</taxon>
        <taxon>Neobacillus</taxon>
    </lineage>
</organism>
<protein>
    <submittedName>
        <fullName evidence="2">Poly(R)-hydroxyalkanoic acid synthase, class III, PhaC subunit</fullName>
    </submittedName>
</protein>
<keyword evidence="3" id="KW-1185">Reference proteome</keyword>
<dbReference type="Proteomes" id="UP000018877">
    <property type="component" value="Unassembled WGS sequence"/>
</dbReference>
<dbReference type="RefSeq" id="WP_024027674.1">
    <property type="nucleotide sequence ID" value="NZ_ALAN01000053.1"/>
</dbReference>
<name>A0AB94IQV2_9BACI</name>
<dbReference type="InterPro" id="IPR000073">
    <property type="entry name" value="AB_hydrolase_1"/>
</dbReference>
<dbReference type="AlphaFoldDB" id="A0AB94IQV2"/>
<dbReference type="PANTHER" id="PTHR36837:SF2">
    <property type="entry name" value="POLY(3-HYDROXYALKANOATE) POLYMERASE SUBUNIT PHAC"/>
    <property type="match status" value="1"/>
</dbReference>
<dbReference type="Pfam" id="PF00561">
    <property type="entry name" value="Abhydrolase_1"/>
    <property type="match status" value="1"/>
</dbReference>
<dbReference type="SUPFAM" id="SSF53474">
    <property type="entry name" value="alpha/beta-Hydrolases"/>
    <property type="match status" value="1"/>
</dbReference>
<sequence length="355" mass="40692">MATETPLKGFIPEWDYEKEMKRWAHLFKTLNEPEPKVVHSPRNEVWRKNKSVLWHYPSKHKKYEIPLFFVYSLFNKPYILDIAPKTSVIEGLTNMGYEVYLLDWGSPGYEDNKIGLDTYIEKYLRTAVKRAIRHSGAEEITLVGYCLGGTIASIYASIAEEPIKNLIVVTVPIDFQPFMGPDKWAEGLRDGDMNIDHFIDMYGVVPPQLVDGMFRAIGAPVYFTNYTMLLSRAHDQRYVEKWRRMNKWTLDQVPFAGEAFRQLANDLFKENKLIKGELIIGNKKADLNNIKANLFVVSGSKDNLILEEQSKPIMDLVSSVDKTYVVVETGHVGLALSGLFAKMVDQWVSSRSKQL</sequence>
<dbReference type="InterPro" id="IPR029058">
    <property type="entry name" value="AB_hydrolase_fold"/>
</dbReference>
<feature type="domain" description="AB hydrolase-1" evidence="1">
    <location>
        <begin position="88"/>
        <end position="333"/>
    </location>
</feature>
<accession>A0AB94IQV2</accession>
<dbReference type="Gene3D" id="3.40.50.1820">
    <property type="entry name" value="alpha/beta hydrolase"/>
    <property type="match status" value="1"/>
</dbReference>
<proteinExistence type="predicted"/>
<dbReference type="EMBL" id="ALAN01000053">
    <property type="protein sequence ID" value="ETI69481.1"/>
    <property type="molecule type" value="Genomic_DNA"/>
</dbReference>
<dbReference type="PANTHER" id="PTHR36837">
    <property type="entry name" value="POLY(3-HYDROXYALKANOATE) POLYMERASE SUBUNIT PHAC"/>
    <property type="match status" value="1"/>
</dbReference>
<dbReference type="InterPro" id="IPR051321">
    <property type="entry name" value="PHA/PHB_synthase"/>
</dbReference>
<comment type="caution">
    <text evidence="2">The sequence shown here is derived from an EMBL/GenBank/DDBJ whole genome shotgun (WGS) entry which is preliminary data.</text>
</comment>
<evidence type="ECO:0000259" key="1">
    <source>
        <dbReference type="Pfam" id="PF00561"/>
    </source>
</evidence>
<evidence type="ECO:0000313" key="2">
    <source>
        <dbReference type="EMBL" id="ETI69481.1"/>
    </source>
</evidence>
<evidence type="ECO:0000313" key="3">
    <source>
        <dbReference type="Proteomes" id="UP000018877"/>
    </source>
</evidence>